<evidence type="ECO:0000313" key="12">
    <source>
        <dbReference type="EMBL" id="MFA9949393.1"/>
    </source>
</evidence>
<keyword evidence="4" id="KW-0813">Transport</keyword>
<dbReference type="InterPro" id="IPR003849">
    <property type="entry name" value="Preprotein_translocase_YajC"/>
</dbReference>
<keyword evidence="6 11" id="KW-0812">Transmembrane</keyword>
<sequence length="119" mass="12718">MTVLISSAYAQAQAAAQPGGGFEQIFLIILMCAGMYFFFIRPQNKKAKEHKTMVEGLAKGDEVIMQSGMAGRIAKVSDDLITVTIAENVDVLFKKEAVAIVLPKGTLEKPGTAGTPKNT</sequence>
<keyword evidence="7" id="KW-0653">Protein transport</keyword>
<dbReference type="RefSeq" id="WP_418891863.1">
    <property type="nucleotide sequence ID" value="NZ_JBEUWX010000002.1"/>
</dbReference>
<keyword evidence="5" id="KW-1003">Cell membrane</keyword>
<name>A0ABV4UD46_9RHOO</name>
<dbReference type="PANTHER" id="PTHR33909">
    <property type="entry name" value="SEC TRANSLOCON ACCESSORY COMPLEX SUBUNIT YAJC"/>
    <property type="match status" value="1"/>
</dbReference>
<dbReference type="SMART" id="SM01323">
    <property type="entry name" value="YajC"/>
    <property type="match status" value="1"/>
</dbReference>
<keyword evidence="8 11" id="KW-1133">Transmembrane helix</keyword>
<dbReference type="PANTHER" id="PTHR33909:SF1">
    <property type="entry name" value="SEC TRANSLOCON ACCESSORY COMPLEX SUBUNIT YAJC"/>
    <property type="match status" value="1"/>
</dbReference>
<evidence type="ECO:0000256" key="3">
    <source>
        <dbReference type="ARBA" id="ARBA00014962"/>
    </source>
</evidence>
<dbReference type="Pfam" id="PF02699">
    <property type="entry name" value="YajC"/>
    <property type="match status" value="1"/>
</dbReference>
<gene>
    <name evidence="12" type="primary">yajC</name>
    <name evidence="12" type="ORF">ABCS64_03465</name>
</gene>
<proteinExistence type="inferred from homology"/>
<evidence type="ECO:0000256" key="6">
    <source>
        <dbReference type="ARBA" id="ARBA00022692"/>
    </source>
</evidence>
<evidence type="ECO:0000256" key="1">
    <source>
        <dbReference type="ARBA" id="ARBA00004162"/>
    </source>
</evidence>
<evidence type="ECO:0000256" key="7">
    <source>
        <dbReference type="ARBA" id="ARBA00022927"/>
    </source>
</evidence>
<comment type="subcellular location">
    <subcellularLocation>
        <location evidence="1">Cell membrane</location>
        <topology evidence="1">Single-pass membrane protein</topology>
    </subcellularLocation>
</comment>
<feature type="transmembrane region" description="Helical" evidence="11">
    <location>
        <begin position="24"/>
        <end position="40"/>
    </location>
</feature>
<evidence type="ECO:0000313" key="13">
    <source>
        <dbReference type="Proteomes" id="UP001574673"/>
    </source>
</evidence>
<evidence type="ECO:0000256" key="10">
    <source>
        <dbReference type="ARBA" id="ARBA00023136"/>
    </source>
</evidence>
<keyword evidence="13" id="KW-1185">Reference proteome</keyword>
<accession>A0ABV4UD46</accession>
<evidence type="ECO:0000256" key="9">
    <source>
        <dbReference type="ARBA" id="ARBA00023010"/>
    </source>
</evidence>
<evidence type="ECO:0000256" key="5">
    <source>
        <dbReference type="ARBA" id="ARBA00022475"/>
    </source>
</evidence>
<dbReference type="EMBL" id="JBEUWX010000002">
    <property type="protein sequence ID" value="MFA9949393.1"/>
    <property type="molecule type" value="Genomic_DNA"/>
</dbReference>
<protein>
    <recommendedName>
        <fullName evidence="3">Sec translocon accessory complex subunit YajC</fullName>
    </recommendedName>
</protein>
<evidence type="ECO:0000256" key="8">
    <source>
        <dbReference type="ARBA" id="ARBA00022989"/>
    </source>
</evidence>
<dbReference type="Proteomes" id="UP001574673">
    <property type="component" value="Unassembled WGS sequence"/>
</dbReference>
<keyword evidence="9" id="KW-0811">Translocation</keyword>
<organism evidence="12 13">
    <name type="scientific">Dentiradicibacter hellwigii</name>
    <dbReference type="NCBI Taxonomy" id="3149053"/>
    <lineage>
        <taxon>Bacteria</taxon>
        <taxon>Pseudomonadati</taxon>
        <taxon>Pseudomonadota</taxon>
        <taxon>Betaproteobacteria</taxon>
        <taxon>Rhodocyclales</taxon>
        <taxon>Rhodocyclaceae</taxon>
        <taxon>Dentiradicibacter</taxon>
    </lineage>
</organism>
<keyword evidence="10 11" id="KW-0472">Membrane</keyword>
<dbReference type="NCBIfam" id="TIGR00739">
    <property type="entry name" value="yajC"/>
    <property type="match status" value="1"/>
</dbReference>
<comment type="similarity">
    <text evidence="2">Belongs to the YajC family.</text>
</comment>
<reference evidence="13" key="1">
    <citation type="submission" date="2024-06" db="EMBL/GenBank/DDBJ databases">
        <title>Radixoralia hellwigii gen. nov., sp nov., isolated from a root canal in the human oral cavity.</title>
        <authorList>
            <person name="Bartsch S."/>
            <person name="Wittmer A."/>
            <person name="Schulz A.-K."/>
            <person name="Neumann-Schaal M."/>
            <person name="Wolf J."/>
            <person name="Gronow S."/>
            <person name="Tennert C."/>
            <person name="Haecker G."/>
            <person name="Cieplik F."/>
            <person name="Al-Ahmad A."/>
        </authorList>
    </citation>
    <scope>NUCLEOTIDE SEQUENCE [LARGE SCALE GENOMIC DNA]</scope>
    <source>
        <strain evidence="13">Wk13</strain>
    </source>
</reference>
<comment type="caution">
    <text evidence="12">The sequence shown here is derived from an EMBL/GenBank/DDBJ whole genome shotgun (WGS) entry which is preliminary data.</text>
</comment>
<evidence type="ECO:0000256" key="11">
    <source>
        <dbReference type="SAM" id="Phobius"/>
    </source>
</evidence>
<evidence type="ECO:0000256" key="4">
    <source>
        <dbReference type="ARBA" id="ARBA00022448"/>
    </source>
</evidence>
<evidence type="ECO:0000256" key="2">
    <source>
        <dbReference type="ARBA" id="ARBA00006742"/>
    </source>
</evidence>
<dbReference type="PRINTS" id="PR01853">
    <property type="entry name" value="YAJCTRNLCASE"/>
</dbReference>